<accession>A0A1R3G399</accession>
<protein>
    <submittedName>
        <fullName evidence="7">Zinc finger, PHD-type</fullName>
    </submittedName>
</protein>
<evidence type="ECO:0000259" key="6">
    <source>
        <dbReference type="PROSITE" id="PS50081"/>
    </source>
</evidence>
<evidence type="ECO:0000256" key="5">
    <source>
        <dbReference type="SAM" id="Coils"/>
    </source>
</evidence>
<keyword evidence="8" id="KW-1185">Reference proteome</keyword>
<proteinExistence type="predicted"/>
<dbReference type="OrthoDB" id="1884766at2759"/>
<dbReference type="STRING" id="93759.A0A1R3G399"/>
<dbReference type="EMBL" id="AWUE01023837">
    <property type="protein sequence ID" value="OMO52545.1"/>
    <property type="molecule type" value="Genomic_DNA"/>
</dbReference>
<dbReference type="InterPro" id="IPR004146">
    <property type="entry name" value="DC1"/>
</dbReference>
<dbReference type="AlphaFoldDB" id="A0A1R3G399"/>
<keyword evidence="3" id="KW-0863">Zinc-finger</keyword>
<reference evidence="8" key="1">
    <citation type="submission" date="2013-09" db="EMBL/GenBank/DDBJ databases">
        <title>Corchorus olitorius genome sequencing.</title>
        <authorList>
            <person name="Alam M."/>
            <person name="Haque M.S."/>
            <person name="Islam M.S."/>
            <person name="Emdad E.M."/>
            <person name="Islam M.M."/>
            <person name="Ahmed B."/>
            <person name="Halim A."/>
            <person name="Hossen Q.M.M."/>
            <person name="Hossain M.Z."/>
            <person name="Ahmed R."/>
            <person name="Khan M.M."/>
            <person name="Islam R."/>
            <person name="Rashid M.M."/>
            <person name="Khan S.A."/>
            <person name="Rahman M.S."/>
            <person name="Alam M."/>
            <person name="Yahiya A.S."/>
            <person name="Khan M.S."/>
            <person name="Azam M.S."/>
            <person name="Haque T."/>
            <person name="Lashkar M.Z.H."/>
            <person name="Akhand A.I."/>
            <person name="Morshed G."/>
            <person name="Roy S."/>
            <person name="Uddin K.S."/>
            <person name="Rabeya T."/>
            <person name="Hossain A.S."/>
            <person name="Chowdhury A."/>
            <person name="Snigdha A.R."/>
            <person name="Mortoza M.S."/>
            <person name="Matin S.A."/>
            <person name="Hoque S.M.E."/>
            <person name="Islam M.K."/>
            <person name="Roy D.K."/>
            <person name="Haider R."/>
            <person name="Moosa M.M."/>
            <person name="Elias S.M."/>
            <person name="Hasan A.M."/>
            <person name="Jahan S."/>
            <person name="Shafiuddin M."/>
            <person name="Mahmood N."/>
            <person name="Shommy N.S."/>
        </authorList>
    </citation>
    <scope>NUCLEOTIDE SEQUENCE [LARGE SCALE GENOMIC DNA]</scope>
    <source>
        <strain evidence="8">cv. O-4</strain>
    </source>
</reference>
<evidence type="ECO:0000256" key="3">
    <source>
        <dbReference type="ARBA" id="ARBA00022771"/>
    </source>
</evidence>
<dbReference type="InterPro" id="IPR046349">
    <property type="entry name" value="C1-like_sf"/>
</dbReference>
<dbReference type="PANTHER" id="PTHR46288:SF27">
    <property type="entry name" value="CYSTEINE_HISTIDINE-RICH C1 DOMAIN FAMILY PROTEIN"/>
    <property type="match status" value="1"/>
</dbReference>
<dbReference type="Gene3D" id="3.30.60.20">
    <property type="match status" value="1"/>
</dbReference>
<organism evidence="7 8">
    <name type="scientific">Corchorus olitorius</name>
    <dbReference type="NCBI Taxonomy" id="93759"/>
    <lineage>
        <taxon>Eukaryota</taxon>
        <taxon>Viridiplantae</taxon>
        <taxon>Streptophyta</taxon>
        <taxon>Embryophyta</taxon>
        <taxon>Tracheophyta</taxon>
        <taxon>Spermatophyta</taxon>
        <taxon>Magnoliopsida</taxon>
        <taxon>eudicotyledons</taxon>
        <taxon>Gunneridae</taxon>
        <taxon>Pentapetalae</taxon>
        <taxon>rosids</taxon>
        <taxon>malvids</taxon>
        <taxon>Malvales</taxon>
        <taxon>Malvaceae</taxon>
        <taxon>Grewioideae</taxon>
        <taxon>Apeibeae</taxon>
        <taxon>Corchorus</taxon>
    </lineage>
</organism>
<keyword evidence="5" id="KW-0175">Coiled coil</keyword>
<feature type="domain" description="Phorbol-ester/DAG-type" evidence="6">
    <location>
        <begin position="498"/>
        <end position="553"/>
    </location>
</feature>
<keyword evidence="4" id="KW-0862">Zinc</keyword>
<dbReference type="PANTHER" id="PTHR46288">
    <property type="entry name" value="PHORBOL-ESTER/DAG-TYPE DOMAIN-CONTAINING PROTEIN"/>
    <property type="match status" value="1"/>
</dbReference>
<dbReference type="GO" id="GO:0008270">
    <property type="term" value="F:zinc ion binding"/>
    <property type="evidence" value="ECO:0007669"/>
    <property type="project" value="UniProtKB-KW"/>
</dbReference>
<evidence type="ECO:0000256" key="1">
    <source>
        <dbReference type="ARBA" id="ARBA00022723"/>
    </source>
</evidence>
<keyword evidence="1" id="KW-0479">Metal-binding</keyword>
<dbReference type="InterPro" id="IPR002219">
    <property type="entry name" value="PKC_DAG/PE"/>
</dbReference>
<evidence type="ECO:0000256" key="4">
    <source>
        <dbReference type="ARBA" id="ARBA00022833"/>
    </source>
</evidence>
<evidence type="ECO:0000256" key="2">
    <source>
        <dbReference type="ARBA" id="ARBA00022737"/>
    </source>
</evidence>
<dbReference type="SUPFAM" id="SSF57889">
    <property type="entry name" value="Cysteine-rich domain"/>
    <property type="match status" value="5"/>
</dbReference>
<evidence type="ECO:0000313" key="7">
    <source>
        <dbReference type="EMBL" id="OMO52545.1"/>
    </source>
</evidence>
<comment type="caution">
    <text evidence="7">The sequence shown here is derived from an EMBL/GenBank/DDBJ whole genome shotgun (WGS) entry which is preliminary data.</text>
</comment>
<sequence length="715" mass="81954">MEGYIDHFLHEHPLMLIEDTKECNEFLCHECRKSISPGPIYGCALCLFYICAEHLPKEIQHFSHLCPLFLNKSSFGCNACLEYGHDTLSYGCKRCYFNMHVECAQRLNMTSNGDNEEIIQHFTHWHQLKLVDEDLKKDLQVGCGICKKLIRFDSAAAAAYGCEICNFFFHKSCMINIPRQINNHLLHPSCPLILVICSSYECKGCDDRRDDLGLVFRCEKCKFELDVRCALHLPSYQSKDAIQYAAHKHPLVPLPDIIASEVDHRCGACGEKWSLELELDEDPGFGCKRCHLFLHKSCMLNIPQQINHLFHPSCPLTLLTPSSSYRCAGCDDKHVSGLAYCCEKCGFQMDMKCTFLPTLDQSKDADKIQHVAHKHPLLAHDHHNKGNIIASDVDRCRVCGEKCQLESWVGCERCQFFMHKRCAIEFTVEAEIQHYFHPLHPLTLSSPPTVESTTTSECGSCLGSIDEFLLVYRCAKCNFNLHLDCAKPKRQLLVRCEGHSHDLTFFDKTSAATLCHICHKVARNCIFRCVACDFNIHLYCHPSAPKTILKPNCHLHPLTLTESPFQYELISPEYQEESDDEFYCDVCEGKRDKYESVYYCAECKRIAETRCVISELLPSVIGSEDHGGVIFTDGDNSALEASIAERTMEMEELTANKKVLELEIVKLKALEEELKSINQKLEEFERDRFLWNYQLNHSKEKKFKWSFNFIRAGCR</sequence>
<feature type="domain" description="Phorbol-ester/DAG-type" evidence="6">
    <location>
        <begin position="125"/>
        <end position="190"/>
    </location>
</feature>
<keyword evidence="2" id="KW-0677">Repeat</keyword>
<dbReference type="SMART" id="SM00249">
    <property type="entry name" value="PHD"/>
    <property type="match status" value="4"/>
</dbReference>
<dbReference type="PROSITE" id="PS50081">
    <property type="entry name" value="ZF_DAG_PE_2"/>
    <property type="match status" value="2"/>
</dbReference>
<gene>
    <name evidence="7" type="ORF">COLO4_37100</name>
</gene>
<dbReference type="Pfam" id="PF03107">
    <property type="entry name" value="C1_2"/>
    <property type="match status" value="2"/>
</dbReference>
<evidence type="ECO:0000313" key="8">
    <source>
        <dbReference type="Proteomes" id="UP000187203"/>
    </source>
</evidence>
<feature type="coiled-coil region" evidence="5">
    <location>
        <begin position="636"/>
        <end position="687"/>
    </location>
</feature>
<dbReference type="Proteomes" id="UP000187203">
    <property type="component" value="Unassembled WGS sequence"/>
</dbReference>
<name>A0A1R3G399_9ROSI</name>
<dbReference type="InterPro" id="IPR001965">
    <property type="entry name" value="Znf_PHD"/>
</dbReference>